<dbReference type="AlphaFoldDB" id="A0AAV5IE86"/>
<feature type="compositionally biased region" description="Polar residues" evidence="1">
    <location>
        <begin position="356"/>
        <end position="383"/>
    </location>
</feature>
<dbReference type="PANTHER" id="PTHR33167">
    <property type="entry name" value="TRANSCRIPTION FACTOR, PUTATIVE (DUF863)-RELATED"/>
    <property type="match status" value="1"/>
</dbReference>
<keyword evidence="3" id="KW-1185">Reference proteome</keyword>
<evidence type="ECO:0000256" key="1">
    <source>
        <dbReference type="SAM" id="MobiDB-lite"/>
    </source>
</evidence>
<name>A0AAV5IE86_9ROSI</name>
<gene>
    <name evidence="2" type="ORF">SLEP1_g8866</name>
</gene>
<dbReference type="InterPro" id="IPR008581">
    <property type="entry name" value="DUF863_pln"/>
</dbReference>
<evidence type="ECO:0000313" key="2">
    <source>
        <dbReference type="EMBL" id="GKU95514.1"/>
    </source>
</evidence>
<evidence type="ECO:0000313" key="3">
    <source>
        <dbReference type="Proteomes" id="UP001054252"/>
    </source>
</evidence>
<feature type="compositionally biased region" description="Basic residues" evidence="1">
    <location>
        <begin position="563"/>
        <end position="578"/>
    </location>
</feature>
<feature type="compositionally biased region" description="Basic and acidic residues" evidence="1">
    <location>
        <begin position="343"/>
        <end position="355"/>
    </location>
</feature>
<sequence>MLGDSHQNPVQPYTDSLKDIFQQTMLQQEIAFRNQVHELHRLYGIQKTIMKDIGPQTLETYGARATAQPLAWETGFPSHSINLVGPLRPAGQELLEGYAGNYSEFKPRPIDLQLSADQYVSHVDSGNTANHLKEIPDLNSPYLGDGSDLPELRLSPNLEVDNRREEITRTNSLNQKTSSCSPVVIDLEESDDVISIMDSKRGFPFVLAVPTNFGGKHDSQVTIPSDPLIFGGMKKDASHAVAESSYFLQESKSCQELKSSTQGHIDCHGSMHNNLSTSKQPQISCEVGHIDLNKAQFDDSSCFSNDPVVAHPCKVVRHSTYEKAEEADDTVFLCSDQSQVTVEERGSNSFDKHSSIADNDSSSGKIMQSSGNPTHPASDQFSGTNVGAEALENIMGEQDQRSSGRSELKADFNKKEELHEVNVLMEQAAQSLIQISMENSACNQNLSTKAGSNEMENEEQPQCSSDSYELIALKLTESSVDDYSVSSKPSEVSDSERKDYSFKLRRGRRLKDFQRDILPGLSSLSRQEIREDINILEAVLRSREYKKMRSNMANAETWSAPLRSRRSKVSYGGRRKSR</sequence>
<accession>A0AAV5IE86</accession>
<organism evidence="2 3">
    <name type="scientific">Rubroshorea leprosula</name>
    <dbReference type="NCBI Taxonomy" id="152421"/>
    <lineage>
        <taxon>Eukaryota</taxon>
        <taxon>Viridiplantae</taxon>
        <taxon>Streptophyta</taxon>
        <taxon>Embryophyta</taxon>
        <taxon>Tracheophyta</taxon>
        <taxon>Spermatophyta</taxon>
        <taxon>Magnoliopsida</taxon>
        <taxon>eudicotyledons</taxon>
        <taxon>Gunneridae</taxon>
        <taxon>Pentapetalae</taxon>
        <taxon>rosids</taxon>
        <taxon>malvids</taxon>
        <taxon>Malvales</taxon>
        <taxon>Dipterocarpaceae</taxon>
        <taxon>Rubroshorea</taxon>
    </lineage>
</organism>
<feature type="region of interest" description="Disordered" evidence="1">
    <location>
        <begin position="343"/>
        <end position="383"/>
    </location>
</feature>
<reference evidence="2 3" key="1">
    <citation type="journal article" date="2021" name="Commun. Biol.">
        <title>The genome of Shorea leprosula (Dipterocarpaceae) highlights the ecological relevance of drought in aseasonal tropical rainforests.</title>
        <authorList>
            <person name="Ng K.K.S."/>
            <person name="Kobayashi M.J."/>
            <person name="Fawcett J.A."/>
            <person name="Hatakeyama M."/>
            <person name="Paape T."/>
            <person name="Ng C.H."/>
            <person name="Ang C.C."/>
            <person name="Tnah L.H."/>
            <person name="Lee C.T."/>
            <person name="Nishiyama T."/>
            <person name="Sese J."/>
            <person name="O'Brien M.J."/>
            <person name="Copetti D."/>
            <person name="Mohd Noor M.I."/>
            <person name="Ong R.C."/>
            <person name="Putra M."/>
            <person name="Sireger I.Z."/>
            <person name="Indrioko S."/>
            <person name="Kosugi Y."/>
            <person name="Izuno A."/>
            <person name="Isagi Y."/>
            <person name="Lee S.L."/>
            <person name="Shimizu K.K."/>
        </authorList>
    </citation>
    <scope>NUCLEOTIDE SEQUENCE [LARGE SCALE GENOMIC DNA]</scope>
    <source>
        <strain evidence="2">214</strain>
    </source>
</reference>
<dbReference type="PANTHER" id="PTHR33167:SF29">
    <property type="entry name" value="T28K15.14 PROTEIN"/>
    <property type="match status" value="1"/>
</dbReference>
<proteinExistence type="predicted"/>
<dbReference type="Pfam" id="PF05904">
    <property type="entry name" value="DUF863"/>
    <property type="match status" value="1"/>
</dbReference>
<protein>
    <submittedName>
        <fullName evidence="2">Uncharacterized protein</fullName>
    </submittedName>
</protein>
<comment type="caution">
    <text evidence="2">The sequence shown here is derived from an EMBL/GenBank/DDBJ whole genome shotgun (WGS) entry which is preliminary data.</text>
</comment>
<dbReference type="Proteomes" id="UP001054252">
    <property type="component" value="Unassembled WGS sequence"/>
</dbReference>
<feature type="region of interest" description="Disordered" evidence="1">
    <location>
        <begin position="550"/>
        <end position="578"/>
    </location>
</feature>
<dbReference type="EMBL" id="BPVZ01000009">
    <property type="protein sequence ID" value="GKU95514.1"/>
    <property type="molecule type" value="Genomic_DNA"/>
</dbReference>